<evidence type="ECO:0008006" key="4">
    <source>
        <dbReference type="Google" id="ProtNLM"/>
    </source>
</evidence>
<feature type="region of interest" description="Disordered" evidence="1">
    <location>
        <begin position="122"/>
        <end position="154"/>
    </location>
</feature>
<comment type="caution">
    <text evidence="2">The sequence shown here is derived from an EMBL/GenBank/DDBJ whole genome shotgun (WGS) entry which is preliminary data.</text>
</comment>
<dbReference type="RefSeq" id="WP_209361268.1">
    <property type="nucleotide sequence ID" value="NZ_JAGISH010000006.1"/>
</dbReference>
<reference evidence="2" key="1">
    <citation type="submission" date="2021-03" db="EMBL/GenBank/DDBJ databases">
        <title>Sagittula salina sp. nov. strain M10.9X isolated from the marine waste.</title>
        <authorList>
            <person name="Satari L."/>
            <person name="Molina-Menor E."/>
            <person name="Vidal-Verdu A."/>
            <person name="Pascual J."/>
            <person name="Pereto J."/>
            <person name="Porcar M."/>
        </authorList>
    </citation>
    <scope>NUCLEOTIDE SEQUENCE</scope>
    <source>
        <strain evidence="2">M10.9X</strain>
    </source>
</reference>
<keyword evidence="3" id="KW-1185">Reference proteome</keyword>
<name>A0A940S3Z5_9RHOB</name>
<sequence>MIRWILAWLLFLPGVAWSQTVVVRSGEHGDFTRLVFRLPEDADWTVTPGEGRNVNLSLSGNDVQFDTSQAFRRINRERVDDLVVQSDGSLEISLACVCKVDPFTDGNNLLVLDIAPGEATTLTAAESGGDGSEAQAGPAPQAGPPDEVMQSATDSQNPLLQNLARVRLGGTPGVGPRRVPDPLLPRLPARAVADRSQNETEGTAPQGAAQLGDDIAADLAAAATAGLLDPAIRSVPTREFGGLAPEPEPVEPSHAAVTADLAQELVAGLTSGEHQRMQGGHVLIGGHGCERDKNIDLAGWVAEDADINAVLSQRRTALFGEFDRIDEAAMVRYAKALLHYGFGAEARSLLKLGDSRPDPALMALSYLVDGAPDPTRYFEGQEACEGYVSLWASLSEPEIDTANQVDHKAVLRSFEALPLHMKPFLGPILAERLTKAGYTNSARDLYRRVERTEGTVSDSVVLGRAQMDLAEGDYAAAAERLKPLSEKGTPETADAIVARVRLAEATDGQLPQRIVDLAEAYTNEMRNTDQGVVLWEAHLNALLLNGAFEQVFKSLDDPDGIPEEVVARTKQAALTRLTEKAGDLTFLKLVIPVRPLGSDDAAAEKTSLDIAARLANIGMPEAALGYINQIDRIKDERRARLIKAEAFLDLGKPEESEINLIGLRGKDVDRLRAEARRQMGDHALAGSLLHDVGRNDAAVTSGWLSGDWAEVADESGSIFSQAAQLVQEEQVAFDPDDPSLQDAERLTQQSSESLQTLRALLDATRIIEGD</sequence>
<proteinExistence type="predicted"/>
<evidence type="ECO:0000313" key="2">
    <source>
        <dbReference type="EMBL" id="MBP0483335.1"/>
    </source>
</evidence>
<feature type="compositionally biased region" description="Low complexity" evidence="1">
    <location>
        <begin position="167"/>
        <end position="177"/>
    </location>
</feature>
<evidence type="ECO:0000256" key="1">
    <source>
        <dbReference type="SAM" id="MobiDB-lite"/>
    </source>
</evidence>
<protein>
    <recommendedName>
        <fullName evidence="4">Tetratricopeptide repeat-containing protein</fullName>
    </recommendedName>
</protein>
<dbReference type="Proteomes" id="UP000675940">
    <property type="component" value="Unassembled WGS sequence"/>
</dbReference>
<accession>A0A940S3Z5</accession>
<evidence type="ECO:0000313" key="3">
    <source>
        <dbReference type="Proteomes" id="UP000675940"/>
    </source>
</evidence>
<gene>
    <name evidence="2" type="ORF">J5474_12630</name>
</gene>
<dbReference type="AlphaFoldDB" id="A0A940S3Z5"/>
<feature type="region of interest" description="Disordered" evidence="1">
    <location>
        <begin position="167"/>
        <end position="186"/>
    </location>
</feature>
<organism evidence="2 3">
    <name type="scientific">Sagittula salina</name>
    <dbReference type="NCBI Taxonomy" id="2820268"/>
    <lineage>
        <taxon>Bacteria</taxon>
        <taxon>Pseudomonadati</taxon>
        <taxon>Pseudomonadota</taxon>
        <taxon>Alphaproteobacteria</taxon>
        <taxon>Rhodobacterales</taxon>
        <taxon>Roseobacteraceae</taxon>
        <taxon>Sagittula</taxon>
    </lineage>
</organism>
<dbReference type="EMBL" id="JAGISH010000006">
    <property type="protein sequence ID" value="MBP0483335.1"/>
    <property type="molecule type" value="Genomic_DNA"/>
</dbReference>